<reference evidence="1 2" key="1">
    <citation type="submission" date="2020-09" db="EMBL/GenBank/DDBJ databases">
        <title>De no assembly of potato wild relative species, Solanum commersonii.</title>
        <authorList>
            <person name="Cho K."/>
        </authorList>
    </citation>
    <scope>NUCLEOTIDE SEQUENCE [LARGE SCALE GENOMIC DNA]</scope>
    <source>
        <strain evidence="1">LZ3.2</strain>
        <tissue evidence="1">Leaf</tissue>
    </source>
</reference>
<dbReference type="PANTHER" id="PTHR46238">
    <property type="entry name" value="REVERSE TRANSCRIPTASE DOMAIN-CONTAINING PROTEIN"/>
    <property type="match status" value="1"/>
</dbReference>
<evidence type="ECO:0000313" key="2">
    <source>
        <dbReference type="Proteomes" id="UP000824120"/>
    </source>
</evidence>
<proteinExistence type="predicted"/>
<dbReference type="EMBL" id="JACXVP010000009">
    <property type="protein sequence ID" value="KAG5586651.1"/>
    <property type="molecule type" value="Genomic_DNA"/>
</dbReference>
<accession>A0A9J5XE43</accession>
<dbReference type="AlphaFoldDB" id="A0A9J5XE43"/>
<sequence length="259" mass="30381">MTKTEAKSAVMKAKTVAFERLYAELGDKGGDKKLYRLAKSRERKARDLDQVKCIKDEEGRVLVEETSIKQRWRRYFHKLLNEERDGDIVLGDLAYSEGLRDYGYCRCFRIEEVVRAISRMNRGRATRPDEIPVEFWKSTNKAMRLATQIIPKKGSFKYLESVIQDSRDIDDDVTHRIRAAWRKWRLASGVLCDKKIPPGLKDASVRRCEWLDIEGTRRGRGRPKKYLGEVIRQDMAQLHITEDMTIDRKEWRSRIKVEG</sequence>
<organism evidence="1 2">
    <name type="scientific">Solanum commersonii</name>
    <name type="common">Commerson's wild potato</name>
    <name type="synonym">Commerson's nightshade</name>
    <dbReference type="NCBI Taxonomy" id="4109"/>
    <lineage>
        <taxon>Eukaryota</taxon>
        <taxon>Viridiplantae</taxon>
        <taxon>Streptophyta</taxon>
        <taxon>Embryophyta</taxon>
        <taxon>Tracheophyta</taxon>
        <taxon>Spermatophyta</taxon>
        <taxon>Magnoliopsida</taxon>
        <taxon>eudicotyledons</taxon>
        <taxon>Gunneridae</taxon>
        <taxon>Pentapetalae</taxon>
        <taxon>asterids</taxon>
        <taxon>lamiids</taxon>
        <taxon>Solanales</taxon>
        <taxon>Solanaceae</taxon>
        <taxon>Solanoideae</taxon>
        <taxon>Solaneae</taxon>
        <taxon>Solanum</taxon>
    </lineage>
</organism>
<dbReference type="OrthoDB" id="515277at2759"/>
<keyword evidence="2" id="KW-1185">Reference proteome</keyword>
<dbReference type="Proteomes" id="UP000824120">
    <property type="component" value="Chromosome 9"/>
</dbReference>
<evidence type="ECO:0000313" key="1">
    <source>
        <dbReference type="EMBL" id="KAG5586651.1"/>
    </source>
</evidence>
<dbReference type="PANTHER" id="PTHR46238:SF8">
    <property type="entry name" value="ENDONUCLEASE_EXONUCLEASE_PHOSPHATASE DOMAIN-CONTAINING PROTEIN"/>
    <property type="match status" value="1"/>
</dbReference>
<protein>
    <submittedName>
        <fullName evidence="1">Uncharacterized protein</fullName>
    </submittedName>
</protein>
<name>A0A9J5XE43_SOLCO</name>
<gene>
    <name evidence="1" type="ORF">H5410_047085</name>
</gene>
<comment type="caution">
    <text evidence="1">The sequence shown here is derived from an EMBL/GenBank/DDBJ whole genome shotgun (WGS) entry which is preliminary data.</text>
</comment>